<dbReference type="EMBL" id="JAPTMU010000004">
    <property type="protein sequence ID" value="KAJ4944658.1"/>
    <property type="molecule type" value="Genomic_DNA"/>
</dbReference>
<organism evidence="2 3">
    <name type="scientific">Pogonophryne albipinna</name>
    <dbReference type="NCBI Taxonomy" id="1090488"/>
    <lineage>
        <taxon>Eukaryota</taxon>
        <taxon>Metazoa</taxon>
        <taxon>Chordata</taxon>
        <taxon>Craniata</taxon>
        <taxon>Vertebrata</taxon>
        <taxon>Euteleostomi</taxon>
        <taxon>Actinopterygii</taxon>
        <taxon>Neopterygii</taxon>
        <taxon>Teleostei</taxon>
        <taxon>Neoteleostei</taxon>
        <taxon>Acanthomorphata</taxon>
        <taxon>Eupercaria</taxon>
        <taxon>Perciformes</taxon>
        <taxon>Notothenioidei</taxon>
        <taxon>Pogonophryne</taxon>
    </lineage>
</organism>
<protein>
    <submittedName>
        <fullName evidence="2">Uncharacterized protein</fullName>
    </submittedName>
</protein>
<reference evidence="2" key="1">
    <citation type="submission" date="2022-11" db="EMBL/GenBank/DDBJ databases">
        <title>Chromosome-level genome of Pogonophryne albipinna.</title>
        <authorList>
            <person name="Jo E."/>
        </authorList>
    </citation>
    <scope>NUCLEOTIDE SEQUENCE</scope>
    <source>
        <strain evidence="2">SGF0006</strain>
        <tissue evidence="2">Muscle</tissue>
    </source>
</reference>
<feature type="region of interest" description="Disordered" evidence="1">
    <location>
        <begin position="1"/>
        <end position="65"/>
    </location>
</feature>
<comment type="caution">
    <text evidence="2">The sequence shown here is derived from an EMBL/GenBank/DDBJ whole genome shotgun (WGS) entry which is preliminary data.</text>
</comment>
<evidence type="ECO:0000256" key="1">
    <source>
        <dbReference type="SAM" id="MobiDB-lite"/>
    </source>
</evidence>
<feature type="compositionally biased region" description="Basic and acidic residues" evidence="1">
    <location>
        <begin position="45"/>
        <end position="65"/>
    </location>
</feature>
<proteinExistence type="predicted"/>
<gene>
    <name evidence="2" type="ORF">JOQ06_013201</name>
</gene>
<evidence type="ECO:0000313" key="3">
    <source>
        <dbReference type="Proteomes" id="UP001219934"/>
    </source>
</evidence>
<accession>A0AAD6BM98</accession>
<feature type="compositionally biased region" description="Basic and acidic residues" evidence="1">
    <location>
        <begin position="7"/>
        <end position="26"/>
    </location>
</feature>
<dbReference type="Proteomes" id="UP001219934">
    <property type="component" value="Unassembled WGS sequence"/>
</dbReference>
<evidence type="ECO:0000313" key="2">
    <source>
        <dbReference type="EMBL" id="KAJ4944658.1"/>
    </source>
</evidence>
<feature type="non-terminal residue" evidence="2">
    <location>
        <position position="1"/>
    </location>
</feature>
<name>A0AAD6BM98_9TELE</name>
<dbReference type="AlphaFoldDB" id="A0AAD6BM98"/>
<keyword evidence="3" id="KW-1185">Reference proteome</keyword>
<sequence length="65" mass="7459">MEEDEERLAGWRGGKEKGEHEADSQEWRPSQDLSLVQSAWLLPHSPRDSRVTDGRDRGALGREEE</sequence>
<feature type="compositionally biased region" description="Polar residues" evidence="1">
    <location>
        <begin position="27"/>
        <end position="37"/>
    </location>
</feature>